<dbReference type="GO" id="GO:0008168">
    <property type="term" value="F:methyltransferase activity"/>
    <property type="evidence" value="ECO:0007669"/>
    <property type="project" value="UniProtKB-KW"/>
</dbReference>
<dbReference type="AlphaFoldDB" id="A0AAD7JX31"/>
<dbReference type="InterPro" id="IPR029063">
    <property type="entry name" value="SAM-dependent_MTases_sf"/>
</dbReference>
<dbReference type="Gene3D" id="3.40.50.150">
    <property type="entry name" value="Vaccinia Virus protein VP39"/>
    <property type="match status" value="1"/>
</dbReference>
<dbReference type="PANTHER" id="PTHR43591">
    <property type="entry name" value="METHYLTRANSFERASE"/>
    <property type="match status" value="1"/>
</dbReference>
<dbReference type="SUPFAM" id="SSF53335">
    <property type="entry name" value="S-adenosyl-L-methionine-dependent methyltransferases"/>
    <property type="match status" value="1"/>
</dbReference>
<sequence>MKPDYAKFSREDTTKMEEITGVPARAMLVQSGLLPSPPNGAVVLDNACGGGVVTALLFGDIHKNNDTVRVVCGDLEEYMVNNSAERIKLNGWNAEAVIADAQALPFSDNHFTHNLMNFGIQVIPNIALVVKESFRVLQPGGKLGITTWTVPGWLESMKAGVQGFVEPPMFTNGPMASKDSITALLTSTGFIKVDVQPITFDHTDSMVRYLTYMKIVFAHLLVGETAEKYDTYMKGRYGEGNFTLTWQAFVVTAEKP</sequence>
<keyword evidence="2" id="KW-1185">Reference proteome</keyword>
<keyword evidence="1" id="KW-0808">Transferase</keyword>
<dbReference type="CDD" id="cd02440">
    <property type="entry name" value="AdoMet_MTases"/>
    <property type="match status" value="1"/>
</dbReference>
<evidence type="ECO:0000313" key="1">
    <source>
        <dbReference type="EMBL" id="KAJ7773616.1"/>
    </source>
</evidence>
<dbReference type="Pfam" id="PF01209">
    <property type="entry name" value="Ubie_methyltran"/>
    <property type="match status" value="1"/>
</dbReference>
<organism evidence="1 2">
    <name type="scientific">Mycena maculata</name>
    <dbReference type="NCBI Taxonomy" id="230809"/>
    <lineage>
        <taxon>Eukaryota</taxon>
        <taxon>Fungi</taxon>
        <taxon>Dikarya</taxon>
        <taxon>Basidiomycota</taxon>
        <taxon>Agaricomycotina</taxon>
        <taxon>Agaricomycetes</taxon>
        <taxon>Agaricomycetidae</taxon>
        <taxon>Agaricales</taxon>
        <taxon>Marasmiineae</taxon>
        <taxon>Mycenaceae</taxon>
        <taxon>Mycena</taxon>
    </lineage>
</organism>
<protein>
    <submittedName>
        <fullName evidence="1">S-adenosyl-L-methionine-dependent methyltransferase</fullName>
    </submittedName>
</protein>
<keyword evidence="1" id="KW-0489">Methyltransferase</keyword>
<dbReference type="GO" id="GO:0032259">
    <property type="term" value="P:methylation"/>
    <property type="evidence" value="ECO:0007669"/>
    <property type="project" value="UniProtKB-KW"/>
</dbReference>
<reference evidence="1" key="1">
    <citation type="submission" date="2023-03" db="EMBL/GenBank/DDBJ databases">
        <title>Massive genome expansion in bonnet fungi (Mycena s.s.) driven by repeated elements and novel gene families across ecological guilds.</title>
        <authorList>
            <consortium name="Lawrence Berkeley National Laboratory"/>
            <person name="Harder C.B."/>
            <person name="Miyauchi S."/>
            <person name="Viragh M."/>
            <person name="Kuo A."/>
            <person name="Thoen E."/>
            <person name="Andreopoulos B."/>
            <person name="Lu D."/>
            <person name="Skrede I."/>
            <person name="Drula E."/>
            <person name="Henrissat B."/>
            <person name="Morin E."/>
            <person name="Kohler A."/>
            <person name="Barry K."/>
            <person name="LaButti K."/>
            <person name="Morin E."/>
            <person name="Salamov A."/>
            <person name="Lipzen A."/>
            <person name="Mereny Z."/>
            <person name="Hegedus B."/>
            <person name="Baldrian P."/>
            <person name="Stursova M."/>
            <person name="Weitz H."/>
            <person name="Taylor A."/>
            <person name="Grigoriev I.V."/>
            <person name="Nagy L.G."/>
            <person name="Martin F."/>
            <person name="Kauserud H."/>
        </authorList>
    </citation>
    <scope>NUCLEOTIDE SEQUENCE</scope>
    <source>
        <strain evidence="1">CBHHK188m</strain>
    </source>
</reference>
<evidence type="ECO:0000313" key="2">
    <source>
        <dbReference type="Proteomes" id="UP001215280"/>
    </source>
</evidence>
<proteinExistence type="predicted"/>
<accession>A0AAD7JX31</accession>
<name>A0AAD7JX31_9AGAR</name>
<dbReference type="Proteomes" id="UP001215280">
    <property type="component" value="Unassembled WGS sequence"/>
</dbReference>
<dbReference type="EMBL" id="JARJLG010000017">
    <property type="protein sequence ID" value="KAJ7773616.1"/>
    <property type="molecule type" value="Genomic_DNA"/>
</dbReference>
<comment type="caution">
    <text evidence="1">The sequence shown here is derived from an EMBL/GenBank/DDBJ whole genome shotgun (WGS) entry which is preliminary data.</text>
</comment>
<gene>
    <name evidence="1" type="ORF">DFH07DRAFT_912968</name>
</gene>